<proteinExistence type="predicted"/>
<accession>A0ABP9VMI9</accession>
<sequence length="44" mass="5089">MIISKRVISAEGTSDFQCNSPWHFWLPPTIEDICISTTDWHDIP</sequence>
<protein>
    <submittedName>
        <fullName evidence="1">Uncharacterized protein</fullName>
    </submittedName>
</protein>
<dbReference type="Proteomes" id="UP001416858">
    <property type="component" value="Unassembled WGS sequence"/>
</dbReference>
<evidence type="ECO:0000313" key="1">
    <source>
        <dbReference type="EMBL" id="GAA5505991.1"/>
    </source>
</evidence>
<gene>
    <name evidence="1" type="ORF">Rcae01_01441</name>
</gene>
<keyword evidence="2" id="KW-1185">Reference proteome</keyword>
<dbReference type="EMBL" id="BAABRO010000002">
    <property type="protein sequence ID" value="GAA5505991.1"/>
    <property type="molecule type" value="Genomic_DNA"/>
</dbReference>
<reference evidence="1 2" key="1">
    <citation type="submission" date="2024-02" db="EMBL/GenBank/DDBJ databases">
        <title>Rhodopirellula caenicola NBRC 110016.</title>
        <authorList>
            <person name="Ichikawa N."/>
            <person name="Katano-Makiyama Y."/>
            <person name="Hidaka K."/>
        </authorList>
    </citation>
    <scope>NUCLEOTIDE SEQUENCE [LARGE SCALE GENOMIC DNA]</scope>
    <source>
        <strain evidence="1 2">NBRC 110016</strain>
    </source>
</reference>
<dbReference type="RefSeq" id="WP_345682964.1">
    <property type="nucleotide sequence ID" value="NZ_BAABRO010000002.1"/>
</dbReference>
<comment type="caution">
    <text evidence="1">The sequence shown here is derived from an EMBL/GenBank/DDBJ whole genome shotgun (WGS) entry which is preliminary data.</text>
</comment>
<organism evidence="1 2">
    <name type="scientific">Novipirellula caenicola</name>
    <dbReference type="NCBI Taxonomy" id="1536901"/>
    <lineage>
        <taxon>Bacteria</taxon>
        <taxon>Pseudomonadati</taxon>
        <taxon>Planctomycetota</taxon>
        <taxon>Planctomycetia</taxon>
        <taxon>Pirellulales</taxon>
        <taxon>Pirellulaceae</taxon>
        <taxon>Novipirellula</taxon>
    </lineage>
</organism>
<name>A0ABP9VMI9_9BACT</name>
<evidence type="ECO:0000313" key="2">
    <source>
        <dbReference type="Proteomes" id="UP001416858"/>
    </source>
</evidence>